<evidence type="ECO:0000256" key="4">
    <source>
        <dbReference type="ARBA" id="ARBA00022490"/>
    </source>
</evidence>
<evidence type="ECO:0000259" key="9">
    <source>
        <dbReference type="Pfam" id="PF15311"/>
    </source>
</evidence>
<evidence type="ECO:0000256" key="1">
    <source>
        <dbReference type="ARBA" id="ARBA00004114"/>
    </source>
</evidence>
<keyword evidence="6" id="KW-0206">Cytoskeleton</keyword>
<keyword evidence="4" id="KW-0963">Cytoplasm</keyword>
<feature type="domain" description="Centriolar and ciliogenesis-associated protein HYLS1 C-terminal" evidence="9">
    <location>
        <begin position="437"/>
        <end position="505"/>
    </location>
</feature>
<evidence type="ECO:0000313" key="10">
    <source>
        <dbReference type="EMBL" id="KAK5622811.1"/>
    </source>
</evidence>
<evidence type="ECO:0000256" key="6">
    <source>
        <dbReference type="ARBA" id="ARBA00023212"/>
    </source>
</evidence>
<feature type="compositionally biased region" description="Basic and acidic residues" evidence="8">
    <location>
        <begin position="38"/>
        <end position="68"/>
    </location>
</feature>
<keyword evidence="7" id="KW-0966">Cell projection</keyword>
<evidence type="ECO:0000313" key="11">
    <source>
        <dbReference type="Proteomes" id="UP001311232"/>
    </source>
</evidence>
<dbReference type="GO" id="GO:0005814">
    <property type="term" value="C:centriole"/>
    <property type="evidence" value="ECO:0007669"/>
    <property type="project" value="UniProtKB-SubCell"/>
</dbReference>
<evidence type="ECO:0000256" key="2">
    <source>
        <dbReference type="ARBA" id="ARBA00004138"/>
    </source>
</evidence>
<keyword evidence="11" id="KW-1185">Reference proteome</keyword>
<dbReference type="InterPro" id="IPR027918">
    <property type="entry name" value="HYLS1_C_dom"/>
</dbReference>
<dbReference type="PRINTS" id="PR02098">
    <property type="entry name" value="HYLETHALUSS1"/>
</dbReference>
<comment type="subcellular location">
    <subcellularLocation>
        <location evidence="2">Cell projection</location>
        <location evidence="2">Cilium</location>
    </subcellularLocation>
    <subcellularLocation>
        <location evidence="1">Cytoplasm</location>
        <location evidence="1">Cytoskeleton</location>
        <location evidence="1">Microtubule organizing center</location>
        <location evidence="1">Centrosome</location>
        <location evidence="1">Centriole</location>
    </subcellularLocation>
</comment>
<dbReference type="PANTHER" id="PTHR34174:SF1">
    <property type="entry name" value="CENTRIOLAR AND CILIOGENESIS-ASSOCIATED PROTEIN HYLS1"/>
    <property type="match status" value="1"/>
</dbReference>
<accession>A0AAV9SNE1</accession>
<dbReference type="GO" id="GO:0097730">
    <property type="term" value="C:non-motile cilium"/>
    <property type="evidence" value="ECO:0007669"/>
    <property type="project" value="TreeGrafter"/>
</dbReference>
<dbReference type="EMBL" id="JAHHUM010000077">
    <property type="protein sequence ID" value="KAK5622811.1"/>
    <property type="molecule type" value="Genomic_DNA"/>
</dbReference>
<name>A0AAV9SNE1_9TELE</name>
<dbReference type="InterPro" id="IPR026227">
    <property type="entry name" value="HYLS1"/>
</dbReference>
<evidence type="ECO:0000256" key="8">
    <source>
        <dbReference type="SAM" id="MobiDB-lite"/>
    </source>
</evidence>
<feature type="region of interest" description="Disordered" evidence="8">
    <location>
        <begin position="1"/>
        <end position="124"/>
    </location>
</feature>
<comment type="similarity">
    <text evidence="3">Belongs to the HYLS1 family.</text>
</comment>
<comment type="caution">
    <text evidence="10">The sequence shown here is derived from an EMBL/GenBank/DDBJ whole genome shotgun (WGS) entry which is preliminary data.</text>
</comment>
<sequence length="517" mass="59040">MYKMYNEQWEEESDDEKNSLYSSFWSDGEVGDKDEEVEITRVTDPRLVKDPEGSPPESSREENPELKSQRIFTRGAREERSDDDDNVRKTTSSSSGSPTVSPMTSDYGTYRAEEQELADLRDDDSVIRFNQESREDLSVYRDNEEYPRSLRSFTEFDHEPTHGPDVNESVVCVSEGSRLPAAAACCEDDSTLKEIMKPVVAKSTSEVQHLHADADNMLLFHKKGLEDAIVENKEVKQENLLFNVEINTEHVFVTDVPDKSSSSKVIRVIDLKNDFSLKTHEKMSKEKEGNLARMRDATSHLEEQIAELDLSTSHQKDDEAESEDVSYESDYQSSETDGVDSSAFESYIKGMSVATGFQISCGIKKINSRTVHRELYGMGFHSPAAAAKPYITKCNAKGRILDSGQGRDVIWYNELCSLPGNPVDESVFDTCQKKGTGYFQYKQMWEMFQVSGEKDRKALRWEIREKLAYQPLPPKPRRVYIPNTYTVPTEKKRSALRWRIRNDLANGHLPQKFHSQF</sequence>
<dbReference type="Proteomes" id="UP001311232">
    <property type="component" value="Unassembled WGS sequence"/>
</dbReference>
<dbReference type="AlphaFoldDB" id="A0AAV9SNE1"/>
<reference evidence="10 11" key="1">
    <citation type="submission" date="2021-06" db="EMBL/GenBank/DDBJ databases">
        <authorList>
            <person name="Palmer J.M."/>
        </authorList>
    </citation>
    <scope>NUCLEOTIDE SEQUENCE [LARGE SCALE GENOMIC DNA]</scope>
    <source>
        <strain evidence="10 11">MEX-2019</strain>
        <tissue evidence="10">Muscle</tissue>
    </source>
</reference>
<evidence type="ECO:0000256" key="5">
    <source>
        <dbReference type="ARBA" id="ARBA00022794"/>
    </source>
</evidence>
<protein>
    <recommendedName>
        <fullName evidence="9">Centriolar and ciliogenesis-associated protein HYLS1 C-terminal domain-containing protein</fullName>
    </recommendedName>
</protein>
<dbReference type="GO" id="GO:0060271">
    <property type="term" value="P:cilium assembly"/>
    <property type="evidence" value="ECO:0007669"/>
    <property type="project" value="TreeGrafter"/>
</dbReference>
<evidence type="ECO:0000256" key="7">
    <source>
        <dbReference type="ARBA" id="ARBA00023273"/>
    </source>
</evidence>
<proteinExistence type="inferred from homology"/>
<organism evidence="10 11">
    <name type="scientific">Crenichthys baileyi</name>
    <name type="common">White River springfish</name>
    <dbReference type="NCBI Taxonomy" id="28760"/>
    <lineage>
        <taxon>Eukaryota</taxon>
        <taxon>Metazoa</taxon>
        <taxon>Chordata</taxon>
        <taxon>Craniata</taxon>
        <taxon>Vertebrata</taxon>
        <taxon>Euteleostomi</taxon>
        <taxon>Actinopterygii</taxon>
        <taxon>Neopterygii</taxon>
        <taxon>Teleostei</taxon>
        <taxon>Neoteleostei</taxon>
        <taxon>Acanthomorphata</taxon>
        <taxon>Ovalentaria</taxon>
        <taxon>Atherinomorphae</taxon>
        <taxon>Cyprinodontiformes</taxon>
        <taxon>Goodeidae</taxon>
        <taxon>Crenichthys</taxon>
    </lineage>
</organism>
<gene>
    <name evidence="10" type="ORF">CRENBAI_024608</name>
</gene>
<dbReference type="InterPro" id="IPR052319">
    <property type="entry name" value="Centriolar_ciliogenesis_assoc"/>
</dbReference>
<feature type="compositionally biased region" description="Acidic residues" evidence="8">
    <location>
        <begin position="318"/>
        <end position="327"/>
    </location>
</feature>
<feature type="compositionally biased region" description="Basic and acidic residues" evidence="8">
    <location>
        <begin position="111"/>
        <end position="124"/>
    </location>
</feature>
<feature type="compositionally biased region" description="Low complexity" evidence="8">
    <location>
        <begin position="90"/>
        <end position="105"/>
    </location>
</feature>
<dbReference type="Pfam" id="PF15311">
    <property type="entry name" value="HYLS1_C"/>
    <property type="match status" value="1"/>
</dbReference>
<feature type="region of interest" description="Disordered" evidence="8">
    <location>
        <begin position="308"/>
        <end position="338"/>
    </location>
</feature>
<keyword evidence="5" id="KW-0970">Cilium biogenesis/degradation</keyword>
<dbReference type="PANTHER" id="PTHR34174">
    <property type="entry name" value="HYDROLETHALUS SYNDROME PROTEIN 1"/>
    <property type="match status" value="1"/>
</dbReference>
<evidence type="ECO:0000256" key="3">
    <source>
        <dbReference type="ARBA" id="ARBA00010091"/>
    </source>
</evidence>